<organism evidence="1 2">
    <name type="scientific">Tenacibaculum vairaonense</name>
    <dbReference type="NCBI Taxonomy" id="3137860"/>
    <lineage>
        <taxon>Bacteria</taxon>
        <taxon>Pseudomonadati</taxon>
        <taxon>Bacteroidota</taxon>
        <taxon>Flavobacteriia</taxon>
        <taxon>Flavobacteriales</taxon>
        <taxon>Flavobacteriaceae</taxon>
        <taxon>Tenacibaculum</taxon>
    </lineage>
</organism>
<proteinExistence type="predicted"/>
<dbReference type="SUPFAM" id="SSF103032">
    <property type="entry name" value="Hypothetical protein YwqG"/>
    <property type="match status" value="1"/>
</dbReference>
<keyword evidence="2" id="KW-1185">Reference proteome</keyword>
<gene>
    <name evidence="1" type="ORF">T190115A13A_20037</name>
</gene>
<evidence type="ECO:0000313" key="2">
    <source>
        <dbReference type="Proteomes" id="UP001497602"/>
    </source>
</evidence>
<dbReference type="Proteomes" id="UP001497602">
    <property type="component" value="Unassembled WGS sequence"/>
</dbReference>
<dbReference type="InterPro" id="IPR035948">
    <property type="entry name" value="YwqG-like_sf"/>
</dbReference>
<dbReference type="PANTHER" id="PTHR36436">
    <property type="entry name" value="SLL5081 PROTEIN"/>
    <property type="match status" value="1"/>
</dbReference>
<dbReference type="PANTHER" id="PTHR36436:SF6">
    <property type="entry name" value="SLL5081 PROTEIN"/>
    <property type="match status" value="1"/>
</dbReference>
<evidence type="ECO:0008006" key="3">
    <source>
        <dbReference type="Google" id="ProtNLM"/>
    </source>
</evidence>
<dbReference type="RefSeq" id="WP_348738505.1">
    <property type="nucleotide sequence ID" value="NZ_CAXJRC010000022.1"/>
</dbReference>
<sequence length="276" mass="32275">MNFWKKLFSGKENKPKTESHFDKYRKELNELNLKSISDLEDLVKPLIRQTTKLEIQPASRPPENSQLESHFGGNPYFEKGEEWPKGKNGKYLDFIFQVFNSSELELPKGIELVQFFYDWEEFPWDTNDNGWLVKTYKQVEKGKAELIVKPVEIEKSKFCKIEFKPTQTLPDWEGIDLFGNNASKLSCVLNENEPWDSYDQIVTRLIGEQDYQSQLGGYPKWVQGESTPRNNEGNPMKLLFQIDSEDNAGIMWGDVGLIYVFYDEKSERIEFSLQCH</sequence>
<protein>
    <recommendedName>
        <fullName evidence="3">DUF1963 domain-containing protein</fullName>
    </recommendedName>
</protein>
<accession>A0ABM9PM55</accession>
<dbReference type="Gene3D" id="2.30.320.10">
    <property type="entry name" value="YwqG-like"/>
    <property type="match status" value="1"/>
</dbReference>
<dbReference type="InterPro" id="IPR015315">
    <property type="entry name" value="DUF1963"/>
</dbReference>
<reference evidence="1 2" key="1">
    <citation type="submission" date="2024-05" db="EMBL/GenBank/DDBJ databases">
        <authorList>
            <person name="Duchaud E."/>
        </authorList>
    </citation>
    <scope>NUCLEOTIDE SEQUENCE [LARGE SCALE GENOMIC DNA]</scope>
    <source>
        <strain evidence="1">Ena-SAMPLE-TAB-13-05-2024-13:56:06:370-140305</strain>
    </source>
</reference>
<comment type="caution">
    <text evidence="1">The sequence shown here is derived from an EMBL/GenBank/DDBJ whole genome shotgun (WGS) entry which is preliminary data.</text>
</comment>
<evidence type="ECO:0000313" key="1">
    <source>
        <dbReference type="EMBL" id="CAL2106757.1"/>
    </source>
</evidence>
<dbReference type="EMBL" id="CAXJRC010000022">
    <property type="protein sequence ID" value="CAL2106757.1"/>
    <property type="molecule type" value="Genomic_DNA"/>
</dbReference>
<name>A0ABM9PM55_9FLAO</name>
<dbReference type="Pfam" id="PF09234">
    <property type="entry name" value="DUF1963"/>
    <property type="match status" value="1"/>
</dbReference>